<dbReference type="PROSITE" id="PS50005">
    <property type="entry name" value="TPR"/>
    <property type="match status" value="2"/>
</dbReference>
<dbReference type="PANTHER" id="PTHR44177">
    <property type="entry name" value="TETRATRICOPEPTIDE REPEAT PROTEIN 8"/>
    <property type="match status" value="1"/>
</dbReference>
<organism evidence="3 4">
    <name type="scientific">Trichinella nativa</name>
    <dbReference type="NCBI Taxonomy" id="6335"/>
    <lineage>
        <taxon>Eukaryota</taxon>
        <taxon>Metazoa</taxon>
        <taxon>Ecdysozoa</taxon>
        <taxon>Nematoda</taxon>
        <taxon>Enoplea</taxon>
        <taxon>Dorylaimia</taxon>
        <taxon>Trichinellida</taxon>
        <taxon>Trichinellidae</taxon>
        <taxon>Trichinella</taxon>
    </lineage>
</organism>
<dbReference type="GO" id="GO:0034464">
    <property type="term" value="C:BBSome"/>
    <property type="evidence" value="ECO:0007669"/>
    <property type="project" value="InterPro"/>
</dbReference>
<feature type="repeat" description="TPR" evidence="1">
    <location>
        <begin position="373"/>
        <end position="406"/>
    </location>
</feature>
<feature type="region of interest" description="Disordered" evidence="2">
    <location>
        <begin position="47"/>
        <end position="90"/>
    </location>
</feature>
<evidence type="ECO:0000256" key="1">
    <source>
        <dbReference type="PROSITE-ProRule" id="PRU00339"/>
    </source>
</evidence>
<dbReference type="CDD" id="cd21341">
    <property type="entry name" value="TTC8_N"/>
    <property type="match status" value="1"/>
</dbReference>
<comment type="caution">
    <text evidence="3">The sequence shown here is derived from an EMBL/GenBank/DDBJ whole genome shotgun (WGS) entry which is preliminary data.</text>
</comment>
<dbReference type="EMBL" id="LVZM01005521">
    <property type="protein sequence ID" value="OUC46979.1"/>
    <property type="molecule type" value="Genomic_DNA"/>
</dbReference>
<evidence type="ECO:0000256" key="2">
    <source>
        <dbReference type="SAM" id="MobiDB-lite"/>
    </source>
</evidence>
<proteinExistence type="predicted"/>
<keyword evidence="1" id="KW-0802">TPR repeat</keyword>
<dbReference type="InterPro" id="IPR011990">
    <property type="entry name" value="TPR-like_helical_dom_sf"/>
</dbReference>
<protein>
    <submittedName>
        <fullName evidence="3">Tetratricopeptide repeat protein</fullName>
    </submittedName>
</protein>
<dbReference type="Gene3D" id="1.25.40.10">
    <property type="entry name" value="Tetratricopeptide repeat domain"/>
    <property type="match status" value="2"/>
</dbReference>
<name>A0A1Y3ETY2_9BILA</name>
<dbReference type="GO" id="GO:0097730">
    <property type="term" value="C:non-motile cilium"/>
    <property type="evidence" value="ECO:0007669"/>
    <property type="project" value="TreeGrafter"/>
</dbReference>
<dbReference type="GO" id="GO:0036064">
    <property type="term" value="C:ciliary basal body"/>
    <property type="evidence" value="ECO:0007669"/>
    <property type="project" value="TreeGrafter"/>
</dbReference>
<reference evidence="3 4" key="1">
    <citation type="submission" date="2015-04" db="EMBL/GenBank/DDBJ databases">
        <title>Draft genome of the roundworm Trichinella nativa.</title>
        <authorList>
            <person name="Mitreva M."/>
        </authorList>
    </citation>
    <scope>NUCLEOTIDE SEQUENCE [LARGE SCALE GENOMIC DNA]</scope>
    <source>
        <strain evidence="3 4">ISS45</strain>
    </source>
</reference>
<evidence type="ECO:0000313" key="3">
    <source>
        <dbReference type="EMBL" id="OUC46979.1"/>
    </source>
</evidence>
<dbReference type="GO" id="GO:1905515">
    <property type="term" value="P:non-motile cilium assembly"/>
    <property type="evidence" value="ECO:0007669"/>
    <property type="project" value="InterPro"/>
</dbReference>
<sequence length="539" mass="60785">MHIQAAWLLKLNCIVCRTRIDDTEFEETGLAEELMNEEVLANMPRPATSLRKPQSASGNGQGSRPTTKSGRPVTGILRPGSQIGRNDTFESVLRTGRSANSSRPITSMTGRFVRLGTAFQLASMATEASEFKDCYWKIQIARCYMRIGLNREAEKQLKSAYALQPSVTTGLLLSKVYCAIDQPLKAIESLRQTLTQFPDEISLLKALGRIYENLNDFHQSEICFKQVLKRESVDIESIACLATHYFYNDRPELAQRFFRRLLQMGVMTTETLLNIGLCCFNAQQFDLAIDCLQQAITLAEDEQAADVWYNVGKIALATGDIYWARQCYSLCLAYSSDYAEAWCDLGVLEMHENNTDQAKSLLQTAMLHGDYTFEPFYNFALLTYQLGEYGLSLNAVKRALEINPEHVPSKELNKRLFNLLPKMNQTTRSTIKSVILKKGPSGKEWNCTSRNQNLKKFQPPKITIIIFGDLQDSVSTLLVNDQSLIDVTMEKAVEILQNAHGEVKIKFEVDAETRFLKVTVSRIATKPSTMLFNSHHNSA</sequence>
<dbReference type="PANTHER" id="PTHR44177:SF1">
    <property type="entry name" value="TETRATRICOPEPTIDE REPEAT PROTEIN 8"/>
    <property type="match status" value="1"/>
</dbReference>
<dbReference type="InterPro" id="IPR019734">
    <property type="entry name" value="TPR_rpt"/>
</dbReference>
<dbReference type="Proteomes" id="UP000243006">
    <property type="component" value="Unassembled WGS sequence"/>
</dbReference>
<feature type="compositionally biased region" description="Polar residues" evidence="2">
    <location>
        <begin position="51"/>
        <end position="69"/>
    </location>
</feature>
<gene>
    <name evidence="3" type="ORF">D917_07276</name>
</gene>
<evidence type="ECO:0000313" key="4">
    <source>
        <dbReference type="Proteomes" id="UP000243006"/>
    </source>
</evidence>
<dbReference type="SMART" id="SM00028">
    <property type="entry name" value="TPR"/>
    <property type="match status" value="6"/>
</dbReference>
<accession>A0A1Y3ETY2</accession>
<dbReference type="SUPFAM" id="SSF48452">
    <property type="entry name" value="TPR-like"/>
    <property type="match status" value="1"/>
</dbReference>
<dbReference type="AlphaFoldDB" id="A0A1Y3ETY2"/>
<dbReference type="Pfam" id="PF13181">
    <property type="entry name" value="TPR_8"/>
    <property type="match status" value="2"/>
</dbReference>
<feature type="repeat" description="TPR" evidence="1">
    <location>
        <begin position="269"/>
        <end position="302"/>
    </location>
</feature>
<dbReference type="InterPro" id="IPR028796">
    <property type="entry name" value="BBS8"/>
</dbReference>